<keyword evidence="2" id="KW-0238">DNA-binding</keyword>
<dbReference type="AlphaFoldDB" id="A0A5M4FD31"/>
<dbReference type="PANTHER" id="PTHR33204:SF18">
    <property type="entry name" value="TRANSCRIPTIONAL REGULATORY PROTEIN"/>
    <property type="match status" value="1"/>
</dbReference>
<dbReference type="EMBL" id="SDPQ02000002">
    <property type="protein sequence ID" value="KAA1397245.1"/>
    <property type="molecule type" value="Genomic_DNA"/>
</dbReference>
<proteinExistence type="predicted"/>
<dbReference type="SUPFAM" id="SSF46785">
    <property type="entry name" value="Winged helix' DNA-binding domain"/>
    <property type="match status" value="1"/>
</dbReference>
<dbReference type="Proteomes" id="UP000380867">
    <property type="component" value="Unassembled WGS sequence"/>
</dbReference>
<dbReference type="OrthoDB" id="9792527at2"/>
<accession>A0A5M4FD31</accession>
<dbReference type="RefSeq" id="WP_149688728.1">
    <property type="nucleotide sequence ID" value="NZ_SDPQ02000002.1"/>
</dbReference>
<dbReference type="Pfam" id="PF01638">
    <property type="entry name" value="HxlR"/>
    <property type="match status" value="1"/>
</dbReference>
<keyword evidence="3" id="KW-0804">Transcription</keyword>
<dbReference type="InterPro" id="IPR002577">
    <property type="entry name" value="HTH_HxlR"/>
</dbReference>
<feature type="domain" description="HTH hxlR-type" evidence="4">
    <location>
        <begin position="8"/>
        <end position="107"/>
    </location>
</feature>
<evidence type="ECO:0000313" key="5">
    <source>
        <dbReference type="EMBL" id="KAA1397245.1"/>
    </source>
</evidence>
<evidence type="ECO:0000313" key="6">
    <source>
        <dbReference type="Proteomes" id="UP000380867"/>
    </source>
</evidence>
<keyword evidence="1" id="KW-0805">Transcription regulation</keyword>
<organism evidence="5 6">
    <name type="scientific">Aeromicrobium ginsengisoli</name>
    <dbReference type="NCBI Taxonomy" id="363867"/>
    <lineage>
        <taxon>Bacteria</taxon>
        <taxon>Bacillati</taxon>
        <taxon>Actinomycetota</taxon>
        <taxon>Actinomycetes</taxon>
        <taxon>Propionibacteriales</taxon>
        <taxon>Nocardioidaceae</taxon>
        <taxon>Aeromicrobium</taxon>
    </lineage>
</organism>
<evidence type="ECO:0000256" key="1">
    <source>
        <dbReference type="ARBA" id="ARBA00023015"/>
    </source>
</evidence>
<gene>
    <name evidence="5" type="ORF">ESP70_007555</name>
</gene>
<dbReference type="InterPro" id="IPR036390">
    <property type="entry name" value="WH_DNA-bd_sf"/>
</dbReference>
<sequence>MKSYQQYCSVARALDSVGDRWVLLIVRELLAFGPSRYSDLKRGLPGIATNLLAERLKAMEADGLVEHREAPAPIGSRVYQLTERGRDLEDVVRALSRWSLPAMPSGPRPADAVQPQWIALLAGLNLAGNVAPGAELVLLIDTGDAPVRARLRNDGFGIDRLSGDGEDVALRGDAVLVGGLLTGLLSVEQATELGLTITGHVDQLNDLIAATQAGATA</sequence>
<dbReference type="PROSITE" id="PS51118">
    <property type="entry name" value="HTH_HXLR"/>
    <property type="match status" value="1"/>
</dbReference>
<comment type="caution">
    <text evidence="5">The sequence shown here is derived from an EMBL/GenBank/DDBJ whole genome shotgun (WGS) entry which is preliminary data.</text>
</comment>
<dbReference type="InterPro" id="IPR036388">
    <property type="entry name" value="WH-like_DNA-bd_sf"/>
</dbReference>
<evidence type="ECO:0000256" key="2">
    <source>
        <dbReference type="ARBA" id="ARBA00023125"/>
    </source>
</evidence>
<name>A0A5M4FD31_9ACTN</name>
<evidence type="ECO:0000256" key="3">
    <source>
        <dbReference type="ARBA" id="ARBA00023163"/>
    </source>
</evidence>
<dbReference type="GO" id="GO:0003677">
    <property type="term" value="F:DNA binding"/>
    <property type="evidence" value="ECO:0007669"/>
    <property type="project" value="UniProtKB-KW"/>
</dbReference>
<keyword evidence="6" id="KW-1185">Reference proteome</keyword>
<reference evidence="5" key="1">
    <citation type="submission" date="2019-09" db="EMBL/GenBank/DDBJ databases">
        <authorList>
            <person name="Li J."/>
        </authorList>
    </citation>
    <scope>NUCLEOTIDE SEQUENCE [LARGE SCALE GENOMIC DNA]</scope>
    <source>
        <strain evidence="5">JCM 14732</strain>
    </source>
</reference>
<protein>
    <submittedName>
        <fullName evidence="5">Helix-turn-helix transcriptional regulator</fullName>
    </submittedName>
</protein>
<dbReference type="Gene3D" id="1.10.10.10">
    <property type="entry name" value="Winged helix-like DNA-binding domain superfamily/Winged helix DNA-binding domain"/>
    <property type="match status" value="1"/>
</dbReference>
<evidence type="ECO:0000259" key="4">
    <source>
        <dbReference type="PROSITE" id="PS51118"/>
    </source>
</evidence>
<dbReference type="PANTHER" id="PTHR33204">
    <property type="entry name" value="TRANSCRIPTIONAL REGULATOR, MARR FAMILY"/>
    <property type="match status" value="1"/>
</dbReference>